<dbReference type="Proteomes" id="UP001159363">
    <property type="component" value="Chromosome 1"/>
</dbReference>
<proteinExistence type="predicted"/>
<evidence type="ECO:0000256" key="1">
    <source>
        <dbReference type="SAM" id="MobiDB-lite"/>
    </source>
</evidence>
<organism evidence="2 3">
    <name type="scientific">Dryococelus australis</name>
    <dbReference type="NCBI Taxonomy" id="614101"/>
    <lineage>
        <taxon>Eukaryota</taxon>
        <taxon>Metazoa</taxon>
        <taxon>Ecdysozoa</taxon>
        <taxon>Arthropoda</taxon>
        <taxon>Hexapoda</taxon>
        <taxon>Insecta</taxon>
        <taxon>Pterygota</taxon>
        <taxon>Neoptera</taxon>
        <taxon>Polyneoptera</taxon>
        <taxon>Phasmatodea</taxon>
        <taxon>Verophasmatodea</taxon>
        <taxon>Anareolatae</taxon>
        <taxon>Phasmatidae</taxon>
        <taxon>Eurycanthinae</taxon>
        <taxon>Dryococelus</taxon>
    </lineage>
</organism>
<name>A0ABQ9IH64_9NEOP</name>
<feature type="region of interest" description="Disordered" evidence="1">
    <location>
        <begin position="1"/>
        <end position="40"/>
    </location>
</feature>
<feature type="compositionally biased region" description="Polar residues" evidence="1">
    <location>
        <begin position="27"/>
        <end position="37"/>
    </location>
</feature>
<gene>
    <name evidence="2" type="ORF">PR048_001322</name>
</gene>
<dbReference type="EMBL" id="JARBHB010000001">
    <property type="protein sequence ID" value="KAJ8895981.1"/>
    <property type="molecule type" value="Genomic_DNA"/>
</dbReference>
<comment type="caution">
    <text evidence="2">The sequence shown here is derived from an EMBL/GenBank/DDBJ whole genome shotgun (WGS) entry which is preliminary data.</text>
</comment>
<evidence type="ECO:0000313" key="3">
    <source>
        <dbReference type="Proteomes" id="UP001159363"/>
    </source>
</evidence>
<sequence>MRVIEVSMEQRRNERAGKREITEQTRRPTASSGTIPTCENPELSLREKKNPTVTDLICTVQRYDGNTARLARRSDEALDVHVSVARIAPSLLLDLGRGVPTGGPADRSAFAPIDRRPRRTDVVERRHVATPAISATDKALQLRWVAYRRALRDDKIDFKRVYTEFTFAIGSEFIRYALNDSAAIADLQGNKKRISYCQMRGNTGATANEQTSEVKLYKGLWGLVYSSATVTWDLGRSASVREFSPRERKQLYCGGTAGGRGRLQIRLPACQQPVPIVTGFVPPCDVSGGCCTRLVTAVGTASIWKRSSRPTSRLERRRPPLSIARYRRRMVQSALILRLVEGVSAYRSLTRHTPIAATAVLKIHVDSSQFLLQPFHELSKGFWPRLTSPHPAIQFVPKMFYRVEVGALGGPVQSANIVVGQTKLGITQRHSCDAVWDGVQQSPDVVLGQTGPRLLDGVFQIPDTVARQWLVFQLVPHMLIGTWAIRATTRLPPRRTGLNPRMGTPGLSQVEIVPDDVTSERVFSGDLPFPPCHLISSPPHTHLASPSSALRTSIMAAITLRILLTATPGDVQCRITKPTVPGEV</sequence>
<feature type="compositionally biased region" description="Basic and acidic residues" evidence="1">
    <location>
        <begin position="8"/>
        <end position="26"/>
    </location>
</feature>
<accession>A0ABQ9IH64</accession>
<reference evidence="2 3" key="1">
    <citation type="submission" date="2023-02" db="EMBL/GenBank/DDBJ databases">
        <title>LHISI_Scaffold_Assembly.</title>
        <authorList>
            <person name="Stuart O.P."/>
            <person name="Cleave R."/>
            <person name="Magrath M.J.L."/>
            <person name="Mikheyev A.S."/>
        </authorList>
    </citation>
    <scope>NUCLEOTIDE SEQUENCE [LARGE SCALE GENOMIC DNA]</scope>
    <source>
        <strain evidence="2">Daus_M_001</strain>
        <tissue evidence="2">Leg muscle</tissue>
    </source>
</reference>
<keyword evidence="3" id="KW-1185">Reference proteome</keyword>
<protein>
    <submittedName>
        <fullName evidence="2">Uncharacterized protein</fullName>
    </submittedName>
</protein>
<evidence type="ECO:0000313" key="2">
    <source>
        <dbReference type="EMBL" id="KAJ8895981.1"/>
    </source>
</evidence>